<evidence type="ECO:0000313" key="3">
    <source>
        <dbReference type="Proteomes" id="UP000789342"/>
    </source>
</evidence>
<evidence type="ECO:0000313" key="2">
    <source>
        <dbReference type="EMBL" id="CAG8730797.1"/>
    </source>
</evidence>
<reference evidence="2" key="1">
    <citation type="submission" date="2021-06" db="EMBL/GenBank/DDBJ databases">
        <authorList>
            <person name="Kallberg Y."/>
            <person name="Tangrot J."/>
            <person name="Rosling A."/>
        </authorList>
    </citation>
    <scope>NUCLEOTIDE SEQUENCE</scope>
    <source>
        <strain evidence="2">CL551</strain>
    </source>
</reference>
<comment type="caution">
    <text evidence="2">The sequence shown here is derived from an EMBL/GenBank/DDBJ whole genome shotgun (WGS) entry which is preliminary data.</text>
</comment>
<dbReference type="Proteomes" id="UP000789342">
    <property type="component" value="Unassembled WGS sequence"/>
</dbReference>
<evidence type="ECO:0000256" key="1">
    <source>
        <dbReference type="SAM" id="MobiDB-lite"/>
    </source>
</evidence>
<sequence>MGNIFSNSSNSSSNSSNRSSNSSNSSNNSSNSLKKDSGNVSKKIYKTHQELTTLSWYDTIKNKLLEREGNSLGELSEEELDNLINSLGDEKIFLDRFLKLEEVYNDENLEQATRDLQEIKDLQEKNFTPNEKERRNMLNCLLEHRRNSDKFNVYFFISKIARSDSPFFRMFAKDVFRNKYGMFHVGLEIDGIVLEWGTGNA</sequence>
<feature type="non-terminal residue" evidence="2">
    <location>
        <position position="201"/>
    </location>
</feature>
<gene>
    <name evidence="2" type="ORF">AMORRO_LOCUS14002</name>
</gene>
<feature type="compositionally biased region" description="Low complexity" evidence="1">
    <location>
        <begin position="1"/>
        <end position="32"/>
    </location>
</feature>
<dbReference type="AlphaFoldDB" id="A0A9N9NGP4"/>
<dbReference type="EMBL" id="CAJVPV010026144">
    <property type="protein sequence ID" value="CAG8730797.1"/>
    <property type="molecule type" value="Genomic_DNA"/>
</dbReference>
<organism evidence="2 3">
    <name type="scientific">Acaulospora morrowiae</name>
    <dbReference type="NCBI Taxonomy" id="94023"/>
    <lineage>
        <taxon>Eukaryota</taxon>
        <taxon>Fungi</taxon>
        <taxon>Fungi incertae sedis</taxon>
        <taxon>Mucoromycota</taxon>
        <taxon>Glomeromycotina</taxon>
        <taxon>Glomeromycetes</taxon>
        <taxon>Diversisporales</taxon>
        <taxon>Acaulosporaceae</taxon>
        <taxon>Acaulospora</taxon>
    </lineage>
</organism>
<feature type="region of interest" description="Disordered" evidence="1">
    <location>
        <begin position="1"/>
        <end position="38"/>
    </location>
</feature>
<protein>
    <submittedName>
        <fullName evidence="2">13065_t:CDS:1</fullName>
    </submittedName>
</protein>
<dbReference type="OrthoDB" id="10255738at2759"/>
<proteinExistence type="predicted"/>
<accession>A0A9N9NGP4</accession>
<keyword evidence="3" id="KW-1185">Reference proteome</keyword>
<name>A0A9N9NGP4_9GLOM</name>